<dbReference type="PANTHER" id="PTHR30115:SF11">
    <property type="entry name" value="NITROGEN REGULATORY PROTEIN P-II HOMOLOG"/>
    <property type="match status" value="1"/>
</dbReference>
<dbReference type="InterPro" id="IPR011322">
    <property type="entry name" value="N-reg_PII-like_a/b"/>
</dbReference>
<dbReference type="AlphaFoldDB" id="A0A1T4RZ17"/>
<keyword evidence="5" id="KW-0805">Transcription regulation</keyword>
<sequence length="112" mass="12378">MKKIEAIIRPSKLEEVKEALNRFGIQGLTVSQVFGCGLQKGYTQVYRGAEYNINLLPKVKIELVVPAEKVDELVKLIADTAREGRIGDGKIFILPVEDALRIRTGERGNGAI</sequence>
<dbReference type="PIRSF" id="PIRSF039144">
    <property type="entry name" value="GlnB"/>
    <property type="match status" value="1"/>
</dbReference>
<dbReference type="GO" id="GO:0005829">
    <property type="term" value="C:cytosol"/>
    <property type="evidence" value="ECO:0007669"/>
    <property type="project" value="TreeGrafter"/>
</dbReference>
<dbReference type="Proteomes" id="UP000189933">
    <property type="component" value="Unassembled WGS sequence"/>
</dbReference>
<dbReference type="GO" id="GO:0030234">
    <property type="term" value="F:enzyme regulator activity"/>
    <property type="evidence" value="ECO:0007669"/>
    <property type="project" value="InterPro"/>
</dbReference>
<dbReference type="InterPro" id="IPR002332">
    <property type="entry name" value="N-reg_PII_urydylation_site"/>
</dbReference>
<dbReference type="OrthoDB" id="9814202at2"/>
<dbReference type="PRINTS" id="PR00340">
    <property type="entry name" value="PIIGLNB"/>
</dbReference>
<evidence type="ECO:0000256" key="8">
    <source>
        <dbReference type="PIRSR" id="PIRSR602187-50"/>
    </source>
</evidence>
<evidence type="ECO:0000256" key="4">
    <source>
        <dbReference type="ARBA" id="ARBA00022741"/>
    </source>
</evidence>
<evidence type="ECO:0000256" key="6">
    <source>
        <dbReference type="ARBA" id="ARBA00023163"/>
    </source>
</evidence>
<evidence type="ECO:0000313" key="10">
    <source>
        <dbReference type="Proteomes" id="UP000189933"/>
    </source>
</evidence>
<dbReference type="SMART" id="SM00938">
    <property type="entry name" value="P-II"/>
    <property type="match status" value="1"/>
</dbReference>
<gene>
    <name evidence="9" type="ORF">SAMN02745885_02326</name>
</gene>
<dbReference type="Gene3D" id="3.30.70.120">
    <property type="match status" value="1"/>
</dbReference>
<dbReference type="InterPro" id="IPR002187">
    <property type="entry name" value="N-reg_PII"/>
</dbReference>
<keyword evidence="10" id="KW-1185">Reference proteome</keyword>
<dbReference type="GO" id="GO:0006808">
    <property type="term" value="P:regulation of nitrogen utilization"/>
    <property type="evidence" value="ECO:0007669"/>
    <property type="project" value="InterPro"/>
</dbReference>
<evidence type="ECO:0000256" key="2">
    <source>
        <dbReference type="ARBA" id="ARBA00015681"/>
    </source>
</evidence>
<dbReference type="PANTHER" id="PTHR30115">
    <property type="entry name" value="NITROGEN REGULATORY PROTEIN P-II"/>
    <property type="match status" value="1"/>
</dbReference>
<comment type="subunit">
    <text evidence="1">Homotrimer.</text>
</comment>
<dbReference type="EMBL" id="FUXM01000038">
    <property type="protein sequence ID" value="SKA20801.1"/>
    <property type="molecule type" value="Genomic_DNA"/>
</dbReference>
<keyword evidence="6" id="KW-0804">Transcription</keyword>
<dbReference type="GO" id="GO:0005524">
    <property type="term" value="F:ATP binding"/>
    <property type="evidence" value="ECO:0007669"/>
    <property type="project" value="TreeGrafter"/>
</dbReference>
<accession>A0A1T4RZ17</accession>
<feature type="modified residue" description="O-UMP-tyrosine" evidence="7">
    <location>
        <position position="51"/>
    </location>
</feature>
<name>A0A1T4RZ17_9FIRM</name>
<keyword evidence="3 8" id="KW-0597">Phosphoprotein</keyword>
<evidence type="ECO:0000313" key="9">
    <source>
        <dbReference type="EMBL" id="SKA20801.1"/>
    </source>
</evidence>
<evidence type="ECO:0000256" key="7">
    <source>
        <dbReference type="PIRSR" id="PIRSR039144-50"/>
    </source>
</evidence>
<organism evidence="9 10">
    <name type="scientific">Carboxydocella sporoproducens DSM 16521</name>
    <dbReference type="NCBI Taxonomy" id="1121270"/>
    <lineage>
        <taxon>Bacteria</taxon>
        <taxon>Bacillati</taxon>
        <taxon>Bacillota</taxon>
        <taxon>Clostridia</taxon>
        <taxon>Eubacteriales</taxon>
        <taxon>Clostridiales Family XVI. Incertae Sedis</taxon>
        <taxon>Carboxydocella</taxon>
    </lineage>
</organism>
<keyword evidence="4" id="KW-0547">Nucleotide-binding</keyword>
<dbReference type="InterPro" id="IPR015867">
    <property type="entry name" value="N-reg_PII/ATP_PRibTrfase_C"/>
</dbReference>
<dbReference type="Pfam" id="PF00543">
    <property type="entry name" value="P-II"/>
    <property type="match status" value="1"/>
</dbReference>
<dbReference type="PROSITE" id="PS51343">
    <property type="entry name" value="PII_GLNB_DOM"/>
    <property type="match status" value="1"/>
</dbReference>
<evidence type="ECO:0000256" key="1">
    <source>
        <dbReference type="ARBA" id="ARBA00011233"/>
    </source>
</evidence>
<dbReference type="SUPFAM" id="SSF54913">
    <property type="entry name" value="GlnB-like"/>
    <property type="match status" value="1"/>
</dbReference>
<dbReference type="PROSITE" id="PS00496">
    <property type="entry name" value="PII_GLNB_UMP"/>
    <property type="match status" value="1"/>
</dbReference>
<evidence type="ECO:0000256" key="5">
    <source>
        <dbReference type="ARBA" id="ARBA00023015"/>
    </source>
</evidence>
<protein>
    <recommendedName>
        <fullName evidence="2">Nitrogen regulatory protein P-II</fullName>
    </recommendedName>
</protein>
<proteinExistence type="predicted"/>
<reference evidence="10" key="1">
    <citation type="submission" date="2017-02" db="EMBL/GenBank/DDBJ databases">
        <authorList>
            <person name="Varghese N."/>
            <person name="Submissions S."/>
        </authorList>
    </citation>
    <scope>NUCLEOTIDE SEQUENCE [LARGE SCALE GENOMIC DNA]</scope>
    <source>
        <strain evidence="10">DSM 16521</strain>
    </source>
</reference>
<evidence type="ECO:0000256" key="3">
    <source>
        <dbReference type="ARBA" id="ARBA00022553"/>
    </source>
</evidence>
<dbReference type="RefSeq" id="WP_078666325.1">
    <property type="nucleotide sequence ID" value="NZ_FUXM01000038.1"/>
</dbReference>